<dbReference type="RefSeq" id="WP_013170273.1">
    <property type="nucleotide sequence ID" value="NC_014218.1"/>
</dbReference>
<keyword evidence="2" id="KW-1133">Transmembrane helix</keyword>
<sequence length="241" mass="26529">MSDAQRMSRRQMREQGRLNVRPADGVDISETTELHLHRPTRKELREARKTGTFPRIQEEISSNTGSEQEEANQPERMSVFDRFRSGTPEEDTSSAIATSIAEDQSKGETKSETDMPMRDRLLSMTRRTPADPEPSVSSADVARTSVMPEGAELEGEDLASLTPPSVSNKPSASLTEENDGDDMAYYDDDPTSPRRTILNYVLLLLIAVLVGLLIGFGINSLFFNAAPAVPAVDTLTSKLLL</sequence>
<evidence type="ECO:0000313" key="4">
    <source>
        <dbReference type="Proteomes" id="UP000000376"/>
    </source>
</evidence>
<feature type="region of interest" description="Disordered" evidence="1">
    <location>
        <begin position="154"/>
        <end position="189"/>
    </location>
</feature>
<feature type="region of interest" description="Disordered" evidence="1">
    <location>
        <begin position="1"/>
        <end position="118"/>
    </location>
</feature>
<feature type="compositionally biased region" description="Polar residues" evidence="1">
    <location>
        <begin position="162"/>
        <end position="175"/>
    </location>
</feature>
<keyword evidence="2" id="KW-0472">Membrane</keyword>
<dbReference type="OrthoDB" id="3268990at2"/>
<feature type="compositionally biased region" description="Acidic residues" evidence="1">
    <location>
        <begin position="176"/>
        <end position="189"/>
    </location>
</feature>
<reference evidence="3 4" key="1">
    <citation type="journal article" date="2010" name="Stand. Genomic Sci.">
        <title>Complete genome sequence of Arcanobacterium haemolyticum type strain (11018).</title>
        <authorList>
            <person name="Yasawong M."/>
            <person name="Teshima H."/>
            <person name="Lapidus A."/>
            <person name="Nolan M."/>
            <person name="Lucas S."/>
            <person name="Glavina Del Rio T."/>
            <person name="Tice H."/>
            <person name="Cheng J."/>
            <person name="Bruce D."/>
            <person name="Detter C."/>
            <person name="Tapia R."/>
            <person name="Han C."/>
            <person name="Goodwin L."/>
            <person name="Pitluck S."/>
            <person name="Liolios K."/>
            <person name="Ivanova N."/>
            <person name="Mavromatis K."/>
            <person name="Mikhailova N."/>
            <person name="Pati A."/>
            <person name="Chen A."/>
            <person name="Palaniappan K."/>
            <person name="Land M."/>
            <person name="Hauser L."/>
            <person name="Chang Y."/>
            <person name="Jeffries C."/>
            <person name="Rohde M."/>
            <person name="Sikorski J."/>
            <person name="Pukall R."/>
            <person name="Goker M."/>
            <person name="Woyke T."/>
            <person name="Bristow J."/>
            <person name="Eisen J."/>
            <person name="Markowitz V."/>
            <person name="Hugenholtz P."/>
            <person name="Kyrpides N."/>
            <person name="Klenk H."/>
        </authorList>
    </citation>
    <scope>NUCLEOTIDE SEQUENCE [LARGE SCALE GENOMIC DNA]</scope>
    <source>
        <strain evidence="4">ATCC 9345 / DSM 20595 / CCUG 17215 / LMG 16163 / NBRC 15585 / NCTC 8452 / 11018</strain>
    </source>
</reference>
<dbReference type="Proteomes" id="UP000000376">
    <property type="component" value="Chromosome"/>
</dbReference>
<evidence type="ECO:0000256" key="1">
    <source>
        <dbReference type="SAM" id="MobiDB-lite"/>
    </source>
</evidence>
<evidence type="ECO:0000256" key="2">
    <source>
        <dbReference type="SAM" id="Phobius"/>
    </source>
</evidence>
<gene>
    <name evidence="3" type="ordered locus">Arch_1065</name>
</gene>
<proteinExistence type="predicted"/>
<feature type="transmembrane region" description="Helical" evidence="2">
    <location>
        <begin position="200"/>
        <end position="223"/>
    </location>
</feature>
<dbReference type="EMBL" id="CP002045">
    <property type="protein sequence ID" value="ADH92779.1"/>
    <property type="molecule type" value="Genomic_DNA"/>
</dbReference>
<protein>
    <submittedName>
        <fullName evidence="3">Uncharacterized protein</fullName>
    </submittedName>
</protein>
<keyword evidence="4" id="KW-1185">Reference proteome</keyword>
<organism evidence="3 4">
    <name type="scientific">Arcanobacterium haemolyticum (strain ATCC 9345 / DSM 20595 / CCM 5947 / CCUG 17215 / LMG 16163 / NBRC 15585 / NCTC 8452 / 11018)</name>
    <dbReference type="NCBI Taxonomy" id="644284"/>
    <lineage>
        <taxon>Bacteria</taxon>
        <taxon>Bacillati</taxon>
        <taxon>Actinomycetota</taxon>
        <taxon>Actinomycetes</taxon>
        <taxon>Actinomycetales</taxon>
        <taxon>Actinomycetaceae</taxon>
        <taxon>Arcanobacterium</taxon>
    </lineage>
</organism>
<keyword evidence="2" id="KW-0812">Transmembrane</keyword>
<feature type="compositionally biased region" description="Basic and acidic residues" evidence="1">
    <location>
        <begin position="103"/>
        <end position="118"/>
    </location>
</feature>
<dbReference type="STRING" id="644284.Arch_1065"/>
<name>D7BPD0_ARCHD</name>
<dbReference type="KEGG" id="ahe:Arch_1065"/>
<accession>D7BPD0</accession>
<evidence type="ECO:0000313" key="3">
    <source>
        <dbReference type="EMBL" id="ADH92779.1"/>
    </source>
</evidence>
<dbReference type="AlphaFoldDB" id="D7BPD0"/>
<dbReference type="HOGENOM" id="CLU_1150006_0_0_11"/>
<feature type="compositionally biased region" description="Basic and acidic residues" evidence="1">
    <location>
        <begin position="32"/>
        <end position="49"/>
    </location>
</feature>